<keyword evidence="7" id="KW-0653">Protein transport</keyword>
<evidence type="ECO:0008006" key="16">
    <source>
        <dbReference type="Google" id="ProtNLM"/>
    </source>
</evidence>
<evidence type="ECO:0000256" key="4">
    <source>
        <dbReference type="ARBA" id="ARBA00022448"/>
    </source>
</evidence>
<reference evidence="14" key="2">
    <citation type="submission" date="2024-08" db="UniProtKB">
        <authorList>
            <consortium name="EnsemblMetazoa"/>
        </authorList>
    </citation>
    <scope>IDENTIFICATION</scope>
</reference>
<dbReference type="PANTHER" id="PTHR13269:SF6">
    <property type="entry name" value="NUCLEOPORIN NDC1"/>
    <property type="match status" value="1"/>
</dbReference>
<keyword evidence="5 13" id="KW-0812">Transmembrane</keyword>
<feature type="transmembrane region" description="Helical" evidence="13">
    <location>
        <begin position="15"/>
        <end position="38"/>
    </location>
</feature>
<organism evidence="14 15">
    <name type="scientific">Dendroctonus ponderosae</name>
    <name type="common">Mountain pine beetle</name>
    <dbReference type="NCBI Taxonomy" id="77166"/>
    <lineage>
        <taxon>Eukaryota</taxon>
        <taxon>Metazoa</taxon>
        <taxon>Ecdysozoa</taxon>
        <taxon>Arthropoda</taxon>
        <taxon>Hexapoda</taxon>
        <taxon>Insecta</taxon>
        <taxon>Pterygota</taxon>
        <taxon>Neoptera</taxon>
        <taxon>Endopterygota</taxon>
        <taxon>Coleoptera</taxon>
        <taxon>Polyphaga</taxon>
        <taxon>Cucujiformia</taxon>
        <taxon>Curculionidae</taxon>
        <taxon>Scolytinae</taxon>
        <taxon>Dendroctonus</taxon>
    </lineage>
</organism>
<evidence type="ECO:0000313" key="14">
    <source>
        <dbReference type="EnsemblMetazoa" id="XP_019761253.1"/>
    </source>
</evidence>
<protein>
    <recommendedName>
        <fullName evidence="16">Nucleoporin Ndc1</fullName>
    </recommendedName>
</protein>
<keyword evidence="9" id="KW-0811">Translocation</keyword>
<evidence type="ECO:0000256" key="3">
    <source>
        <dbReference type="ARBA" id="ARBA00005760"/>
    </source>
</evidence>
<evidence type="ECO:0000313" key="15">
    <source>
        <dbReference type="Proteomes" id="UP000019118"/>
    </source>
</evidence>
<name>A0AAR5PJP1_DENPD</name>
<proteinExistence type="inferred from homology"/>
<dbReference type="EnsemblMetazoa" id="XM_019905694.1">
    <property type="protein sequence ID" value="XP_019761253.1"/>
    <property type="gene ID" value="LOC109538451"/>
</dbReference>
<dbReference type="KEGG" id="dpa:109538451"/>
<feature type="transmembrane region" description="Helical" evidence="13">
    <location>
        <begin position="205"/>
        <end position="223"/>
    </location>
</feature>
<keyword evidence="10" id="KW-0906">Nuclear pore complex</keyword>
<dbReference type="GO" id="GO:0070762">
    <property type="term" value="C:nuclear pore transmembrane ring"/>
    <property type="evidence" value="ECO:0007669"/>
    <property type="project" value="TreeGrafter"/>
</dbReference>
<dbReference type="AlphaFoldDB" id="A0AAR5PJP1"/>
<dbReference type="Proteomes" id="UP000019118">
    <property type="component" value="Unassembled WGS sequence"/>
</dbReference>
<evidence type="ECO:0000256" key="5">
    <source>
        <dbReference type="ARBA" id="ARBA00022692"/>
    </source>
</evidence>
<evidence type="ECO:0000256" key="13">
    <source>
        <dbReference type="SAM" id="Phobius"/>
    </source>
</evidence>
<keyword evidence="6" id="KW-0509">mRNA transport</keyword>
<evidence type="ECO:0000256" key="7">
    <source>
        <dbReference type="ARBA" id="ARBA00022927"/>
    </source>
</evidence>
<sequence>MEQTCTYKDLLLRKLSYAVTSSVFSQLFILQFYVFLFNTNVFYPLEWMQRTFRTMTSISTWIFMVPFLAIIFAQCVICAKDYVVKSSYCSTRFQKFLRAFSLHNIILLLLHIIVGATSTWLFLSISDGQYNNLTEVCKGDAYCLNEGSFFLILSGLWTGFYFFLKVYVAEKNLAFPVIHQRKFLQLKSQLGPIIRESAHLSFWPSFYFGLIYFIVGDLLASIFKDAFALLDREERPTALIYSHLWFFSALYYFNMNLMRFYFNLFLTEPVQFPVVNAQLGTSLTLQDSITNYDWPIVQNLACLDLHLLSRWSPVRRQAFFALSNPGGHPHNWNSLVENVLKLVTEYTQLLNKTIDLPEKKVVPPIIQAPIIQGPDKFRNLRNMALLDEDCYSYIDISKSAPVEFSFKPNVLDGISAKLKSIWNFLKLITGVNFLFGELPQANVRKCLANGNLIIWSSQGISDIIAASLDEDKFGIVQKDLPVIISSLVQLKQSLDKLNKVPALTRKMVGYDDFNYRMKGAVTAAVRRSLFNICRSFNDYLRDIPLSKDIFQYLQVQIICKS</sequence>
<feature type="transmembrane region" description="Helical" evidence="13">
    <location>
        <begin position="149"/>
        <end position="168"/>
    </location>
</feature>
<dbReference type="CTD" id="55706"/>
<dbReference type="GO" id="GO:0051028">
    <property type="term" value="P:mRNA transport"/>
    <property type="evidence" value="ECO:0007669"/>
    <property type="project" value="UniProtKB-KW"/>
</dbReference>
<comment type="similarity">
    <text evidence="3">Belongs to the NDC1 family.</text>
</comment>
<keyword evidence="15" id="KW-1185">Reference proteome</keyword>
<evidence type="ECO:0000256" key="8">
    <source>
        <dbReference type="ARBA" id="ARBA00022989"/>
    </source>
</evidence>
<dbReference type="Pfam" id="PF09531">
    <property type="entry name" value="Ndc1_Nup"/>
    <property type="match status" value="1"/>
</dbReference>
<dbReference type="GO" id="GO:0030674">
    <property type="term" value="F:protein-macromolecule adaptor activity"/>
    <property type="evidence" value="ECO:0007669"/>
    <property type="project" value="TreeGrafter"/>
</dbReference>
<evidence type="ECO:0000256" key="11">
    <source>
        <dbReference type="ARBA" id="ARBA00023136"/>
    </source>
</evidence>
<dbReference type="GO" id="GO:0015031">
    <property type="term" value="P:protein transport"/>
    <property type="evidence" value="ECO:0007669"/>
    <property type="project" value="UniProtKB-KW"/>
</dbReference>
<dbReference type="GO" id="GO:0006999">
    <property type="term" value="P:nuclear pore organization"/>
    <property type="evidence" value="ECO:0007669"/>
    <property type="project" value="TreeGrafter"/>
</dbReference>
<dbReference type="InterPro" id="IPR019049">
    <property type="entry name" value="Nucleoporin_prot_Ndc1/Nup"/>
</dbReference>
<evidence type="ECO:0000256" key="10">
    <source>
        <dbReference type="ARBA" id="ARBA00023132"/>
    </source>
</evidence>
<keyword evidence="4" id="KW-0813">Transport</keyword>
<keyword evidence="12" id="KW-0539">Nucleus</keyword>
<keyword evidence="8 13" id="KW-1133">Transmembrane helix</keyword>
<reference evidence="15" key="1">
    <citation type="journal article" date="2013" name="Genome Biol.">
        <title>Draft genome of the mountain pine beetle, Dendroctonus ponderosae Hopkins, a major forest pest.</title>
        <authorList>
            <person name="Keeling C.I."/>
            <person name="Yuen M.M."/>
            <person name="Liao N.Y."/>
            <person name="Docking T.R."/>
            <person name="Chan S.K."/>
            <person name="Taylor G.A."/>
            <person name="Palmquist D.L."/>
            <person name="Jackman S.D."/>
            <person name="Nguyen A."/>
            <person name="Li M."/>
            <person name="Henderson H."/>
            <person name="Janes J.K."/>
            <person name="Zhao Y."/>
            <person name="Pandoh P."/>
            <person name="Moore R."/>
            <person name="Sperling F.A."/>
            <person name="Huber D.P."/>
            <person name="Birol I."/>
            <person name="Jones S.J."/>
            <person name="Bohlmann J."/>
        </authorList>
    </citation>
    <scope>NUCLEOTIDE SEQUENCE</scope>
</reference>
<evidence type="ECO:0000256" key="6">
    <source>
        <dbReference type="ARBA" id="ARBA00022816"/>
    </source>
</evidence>
<feature type="transmembrane region" description="Helical" evidence="13">
    <location>
        <begin position="235"/>
        <end position="253"/>
    </location>
</feature>
<dbReference type="GeneID" id="109538451"/>
<dbReference type="GO" id="GO:0031965">
    <property type="term" value="C:nuclear membrane"/>
    <property type="evidence" value="ECO:0007669"/>
    <property type="project" value="UniProtKB-SubCell"/>
</dbReference>
<accession>A0AAR5PJP1</accession>
<evidence type="ECO:0000256" key="2">
    <source>
        <dbReference type="ARBA" id="ARBA00004567"/>
    </source>
</evidence>
<keyword evidence="11 13" id="KW-0472">Membrane</keyword>
<evidence type="ECO:0000256" key="1">
    <source>
        <dbReference type="ARBA" id="ARBA00004232"/>
    </source>
</evidence>
<feature type="transmembrane region" description="Helical" evidence="13">
    <location>
        <begin position="58"/>
        <end position="79"/>
    </location>
</feature>
<comment type="subcellular location">
    <subcellularLocation>
        <location evidence="1">Nucleus membrane</location>
        <topology evidence="1">Multi-pass membrane protein</topology>
    </subcellularLocation>
    <subcellularLocation>
        <location evidence="2">Nucleus</location>
        <location evidence="2">Nuclear pore complex</location>
    </subcellularLocation>
</comment>
<evidence type="ECO:0000256" key="12">
    <source>
        <dbReference type="ARBA" id="ARBA00023242"/>
    </source>
</evidence>
<evidence type="ECO:0000256" key="9">
    <source>
        <dbReference type="ARBA" id="ARBA00023010"/>
    </source>
</evidence>
<feature type="transmembrane region" description="Helical" evidence="13">
    <location>
        <begin position="100"/>
        <end position="123"/>
    </location>
</feature>
<dbReference type="PANTHER" id="PTHR13269">
    <property type="entry name" value="NUCLEOPORIN NDC1"/>
    <property type="match status" value="1"/>
</dbReference>